<evidence type="ECO:0000256" key="2">
    <source>
        <dbReference type="ARBA" id="ARBA00023125"/>
    </source>
</evidence>
<dbReference type="PROSITE" id="PS50956">
    <property type="entry name" value="HTH_ASNC_2"/>
    <property type="match status" value="1"/>
</dbReference>
<dbReference type="PANTHER" id="PTHR30154:SF53">
    <property type="entry name" value="HTH-TYPE TRANSCRIPTIONAL REGULATOR LRPC"/>
    <property type="match status" value="1"/>
</dbReference>
<dbReference type="Pfam" id="PF13404">
    <property type="entry name" value="HTH_AsnC-type"/>
    <property type="match status" value="1"/>
</dbReference>
<feature type="domain" description="HTH asnC-type" evidence="5">
    <location>
        <begin position="9"/>
        <end position="69"/>
    </location>
</feature>
<evidence type="ECO:0000256" key="4">
    <source>
        <dbReference type="SAM" id="MobiDB-lite"/>
    </source>
</evidence>
<reference evidence="7" key="1">
    <citation type="journal article" date="2019" name="Int. J. Syst. Evol. Microbiol.">
        <title>The Global Catalogue of Microorganisms (GCM) 10K type strain sequencing project: providing services to taxonomists for standard genome sequencing and annotation.</title>
        <authorList>
            <consortium name="The Broad Institute Genomics Platform"/>
            <consortium name="The Broad Institute Genome Sequencing Center for Infectious Disease"/>
            <person name="Wu L."/>
            <person name="Ma J."/>
        </authorList>
    </citation>
    <scope>NUCLEOTIDE SEQUENCE [LARGE SCALE GENOMIC DNA]</scope>
    <source>
        <strain evidence="7">LMG 24813</strain>
    </source>
</reference>
<dbReference type="InterPro" id="IPR036388">
    <property type="entry name" value="WH-like_DNA-bd_sf"/>
</dbReference>
<dbReference type="InterPro" id="IPR019887">
    <property type="entry name" value="Tscrpt_reg_AsnC/Lrp_C"/>
</dbReference>
<proteinExistence type="predicted"/>
<dbReference type="Gene3D" id="3.30.70.920">
    <property type="match status" value="1"/>
</dbReference>
<evidence type="ECO:0000256" key="1">
    <source>
        <dbReference type="ARBA" id="ARBA00023015"/>
    </source>
</evidence>
<keyword evidence="1" id="KW-0805">Transcription regulation</keyword>
<dbReference type="InterPro" id="IPR036390">
    <property type="entry name" value="WH_DNA-bd_sf"/>
</dbReference>
<dbReference type="Gene3D" id="1.10.10.10">
    <property type="entry name" value="Winged helix-like DNA-binding domain superfamily/Winged helix DNA-binding domain"/>
    <property type="match status" value="1"/>
</dbReference>
<gene>
    <name evidence="6" type="ORF">ACFOY1_00620</name>
</gene>
<organism evidence="6 7">
    <name type="scientific">Candidimonas humi</name>
    <dbReference type="NCBI Taxonomy" id="683355"/>
    <lineage>
        <taxon>Bacteria</taxon>
        <taxon>Pseudomonadati</taxon>
        <taxon>Pseudomonadota</taxon>
        <taxon>Betaproteobacteria</taxon>
        <taxon>Burkholderiales</taxon>
        <taxon>Alcaligenaceae</taxon>
        <taxon>Candidimonas</taxon>
    </lineage>
</organism>
<keyword evidence="2" id="KW-0238">DNA-binding</keyword>
<evidence type="ECO:0000313" key="6">
    <source>
        <dbReference type="EMBL" id="MFC4199441.1"/>
    </source>
</evidence>
<dbReference type="SUPFAM" id="SSF54909">
    <property type="entry name" value="Dimeric alpha+beta barrel"/>
    <property type="match status" value="1"/>
</dbReference>
<accession>A0ABV8NU70</accession>
<sequence length="154" mass="17352">MGHKTFPPLDNLDRRLIAALQASRRLSIARLGREVGLSAPAVAERMKRLEESGALTYRVDVNPRALGYVICAIVRVSPQTNDLHVIPKIACDIPQITECYRITGEDCYFMKLYLRSMDELEPILDNFTPHGRTTTSIVHSAPVPPRPLPFEENR</sequence>
<dbReference type="EMBL" id="JBHSBV010000001">
    <property type="protein sequence ID" value="MFC4199441.1"/>
    <property type="molecule type" value="Genomic_DNA"/>
</dbReference>
<feature type="region of interest" description="Disordered" evidence="4">
    <location>
        <begin position="134"/>
        <end position="154"/>
    </location>
</feature>
<dbReference type="SUPFAM" id="SSF46785">
    <property type="entry name" value="Winged helix' DNA-binding domain"/>
    <property type="match status" value="1"/>
</dbReference>
<dbReference type="InterPro" id="IPR019888">
    <property type="entry name" value="Tscrpt_reg_AsnC-like"/>
</dbReference>
<dbReference type="PRINTS" id="PR00033">
    <property type="entry name" value="HTHASNC"/>
</dbReference>
<keyword evidence="7" id="KW-1185">Reference proteome</keyword>
<comment type="caution">
    <text evidence="6">The sequence shown here is derived from an EMBL/GenBank/DDBJ whole genome shotgun (WGS) entry which is preliminary data.</text>
</comment>
<evidence type="ECO:0000313" key="7">
    <source>
        <dbReference type="Proteomes" id="UP001595848"/>
    </source>
</evidence>
<dbReference type="Pfam" id="PF01037">
    <property type="entry name" value="AsnC_trans_reg"/>
    <property type="match status" value="1"/>
</dbReference>
<dbReference type="SMART" id="SM00344">
    <property type="entry name" value="HTH_ASNC"/>
    <property type="match status" value="1"/>
</dbReference>
<dbReference type="Proteomes" id="UP001595848">
    <property type="component" value="Unassembled WGS sequence"/>
</dbReference>
<keyword evidence="3" id="KW-0804">Transcription</keyword>
<evidence type="ECO:0000259" key="5">
    <source>
        <dbReference type="PROSITE" id="PS50956"/>
    </source>
</evidence>
<dbReference type="PANTHER" id="PTHR30154">
    <property type="entry name" value="LEUCINE-RESPONSIVE REGULATORY PROTEIN"/>
    <property type="match status" value="1"/>
</dbReference>
<evidence type="ECO:0000256" key="3">
    <source>
        <dbReference type="ARBA" id="ARBA00023163"/>
    </source>
</evidence>
<dbReference type="InterPro" id="IPR011008">
    <property type="entry name" value="Dimeric_a/b-barrel"/>
</dbReference>
<name>A0ABV8NU70_9BURK</name>
<dbReference type="InterPro" id="IPR000485">
    <property type="entry name" value="AsnC-type_HTH_dom"/>
</dbReference>
<protein>
    <submittedName>
        <fullName evidence="6">Lrp/AsnC family transcriptional regulator</fullName>
    </submittedName>
</protein>